<protein>
    <submittedName>
        <fullName evidence="1">Type VI secretion system protein ImpH</fullName>
    </submittedName>
</protein>
<dbReference type="NCBIfam" id="TIGR03347">
    <property type="entry name" value="VI_chp_1"/>
    <property type="match status" value="1"/>
</dbReference>
<name>A0A1I3CZE9_9RHOB</name>
<dbReference type="Pfam" id="PF06996">
    <property type="entry name" value="T6SS_TssG"/>
    <property type="match status" value="1"/>
</dbReference>
<reference evidence="1 2" key="1">
    <citation type="submission" date="2016-10" db="EMBL/GenBank/DDBJ databases">
        <authorList>
            <person name="de Groot N.N."/>
        </authorList>
    </citation>
    <scope>NUCLEOTIDE SEQUENCE [LARGE SCALE GENOMIC DNA]</scope>
    <source>
        <strain evidence="1 2">CGMCC 1.11030</strain>
    </source>
</reference>
<dbReference type="EMBL" id="FOQH01000002">
    <property type="protein sequence ID" value="SFH79756.1"/>
    <property type="molecule type" value="Genomic_DNA"/>
</dbReference>
<keyword evidence="2" id="KW-1185">Reference proteome</keyword>
<dbReference type="AlphaFoldDB" id="A0A1I3CZE9"/>
<proteinExistence type="predicted"/>
<dbReference type="OrthoDB" id="1523296at2"/>
<evidence type="ECO:0000313" key="1">
    <source>
        <dbReference type="EMBL" id="SFH79756.1"/>
    </source>
</evidence>
<dbReference type="STRING" id="1114924.SAMN05216258_102293"/>
<dbReference type="Proteomes" id="UP000199377">
    <property type="component" value="Unassembled WGS sequence"/>
</dbReference>
<dbReference type="PANTHER" id="PTHR35564">
    <property type="match status" value="1"/>
</dbReference>
<dbReference type="RefSeq" id="WP_092858230.1">
    <property type="nucleotide sequence ID" value="NZ_FOQH01000002.1"/>
</dbReference>
<dbReference type="PANTHER" id="PTHR35564:SF4">
    <property type="entry name" value="CYTOPLASMIC PROTEIN"/>
    <property type="match status" value="1"/>
</dbReference>
<organism evidence="1 2">
    <name type="scientific">Albimonas pacifica</name>
    <dbReference type="NCBI Taxonomy" id="1114924"/>
    <lineage>
        <taxon>Bacteria</taxon>
        <taxon>Pseudomonadati</taxon>
        <taxon>Pseudomonadota</taxon>
        <taxon>Alphaproteobacteria</taxon>
        <taxon>Rhodobacterales</taxon>
        <taxon>Paracoccaceae</taxon>
        <taxon>Albimonas</taxon>
    </lineage>
</organism>
<dbReference type="InterPro" id="IPR010732">
    <property type="entry name" value="T6SS_TssG-like"/>
</dbReference>
<gene>
    <name evidence="1" type="ORF">SAMN05216258_102293</name>
</gene>
<evidence type="ECO:0000313" key="2">
    <source>
        <dbReference type="Proteomes" id="UP000199377"/>
    </source>
</evidence>
<accession>A0A1I3CZE9</accession>
<sequence length="342" mass="37442">MEAEERPQGPAVTRLSALQAAPHAHHVYQALRLIEAAHPERPRLGRSTRPAQDPVRLRQEAELAFPPSTVEGFEAGRDGAPDRLTQRFFGLFGPQGPLPLHLTEHARDRLRNHRDPTFTAFADVFHHRMLSLLYRAWASGQPAPSFDRADDDPFGDKVAALAGHAGAGFVDRDAMPDLAKRHFAGLLAAAPRSESGLKAALSRFFGAPVEIESFVGDWLHLEPHDRGRLGAATLGRDANLGGKVWSREAKFRIRIGPLSLPDYERLLPGGESLKRLAAVVRNFAGEALDWDVNLVLRREEAPPPVLGGGVRLGMTTWIGRRPARDADDLHLGAPSPSLREAP</sequence>